<dbReference type="InterPro" id="IPR042217">
    <property type="entry name" value="T4SS_VirB10/TrbI"/>
</dbReference>
<dbReference type="AlphaFoldDB" id="A0A345YEJ5"/>
<keyword evidence="3 7" id="KW-0812">Transmembrane</keyword>
<evidence type="ECO:0000256" key="2">
    <source>
        <dbReference type="ARBA" id="ARBA00010265"/>
    </source>
</evidence>
<evidence type="ECO:0000256" key="1">
    <source>
        <dbReference type="ARBA" id="ARBA00004167"/>
    </source>
</evidence>
<proteinExistence type="inferred from homology"/>
<dbReference type="CDD" id="cd16429">
    <property type="entry name" value="VirB10"/>
    <property type="match status" value="1"/>
</dbReference>
<evidence type="ECO:0000256" key="7">
    <source>
        <dbReference type="SAM" id="Phobius"/>
    </source>
</evidence>
<evidence type="ECO:0000256" key="4">
    <source>
        <dbReference type="ARBA" id="ARBA00022989"/>
    </source>
</evidence>
<feature type="region of interest" description="Disordered" evidence="6">
    <location>
        <begin position="60"/>
        <end position="94"/>
    </location>
</feature>
<dbReference type="EMBL" id="CP031357">
    <property type="protein sequence ID" value="AXK42347.1"/>
    <property type="molecule type" value="Genomic_DNA"/>
</dbReference>
<evidence type="ECO:0000313" key="9">
    <source>
        <dbReference type="Proteomes" id="UP000254508"/>
    </source>
</evidence>
<keyword evidence="5 7" id="KW-0472">Membrane</keyword>
<dbReference type="Proteomes" id="UP000254508">
    <property type="component" value="Chromosome"/>
</dbReference>
<accession>A0A345YEJ5</accession>
<comment type="subcellular location">
    <subcellularLocation>
        <location evidence="1">Membrane</location>
        <topology evidence="1">Single-pass membrane protein</topology>
    </subcellularLocation>
</comment>
<keyword evidence="4 7" id="KW-1133">Transmembrane helix</keyword>
<dbReference type="GO" id="GO:0016020">
    <property type="term" value="C:membrane"/>
    <property type="evidence" value="ECO:0007669"/>
    <property type="project" value="UniProtKB-SubCell"/>
</dbReference>
<dbReference type="Pfam" id="PF03743">
    <property type="entry name" value="TrbI"/>
    <property type="match status" value="1"/>
</dbReference>
<dbReference type="InterPro" id="IPR005498">
    <property type="entry name" value="T4SS_VirB10/TraB/TrbI"/>
</dbReference>
<evidence type="ECO:0000256" key="3">
    <source>
        <dbReference type="ARBA" id="ARBA00022692"/>
    </source>
</evidence>
<dbReference type="KEGG" id="err:DVR09_08350"/>
<evidence type="ECO:0000256" key="5">
    <source>
        <dbReference type="ARBA" id="ARBA00023136"/>
    </source>
</evidence>
<keyword evidence="9" id="KW-1185">Reference proteome</keyword>
<comment type="similarity">
    <text evidence="2">Belongs to the TrbI/VirB10 family.</text>
</comment>
<dbReference type="Gene3D" id="2.40.128.260">
    <property type="entry name" value="Type IV secretion system, VirB10/TraB/TrbI"/>
    <property type="match status" value="1"/>
</dbReference>
<dbReference type="OrthoDB" id="9807354at2"/>
<reference evidence="9" key="1">
    <citation type="submission" date="2018-07" db="EMBL/GenBank/DDBJ databases">
        <title>Genome sequence of Erythrobacter strain YH-07, an antagonistic bacterium isolated from Yellow Sea.</title>
        <authorList>
            <person name="Tang T."/>
            <person name="Liu Q."/>
            <person name="Sun X."/>
        </authorList>
    </citation>
    <scope>NUCLEOTIDE SEQUENCE [LARGE SCALE GENOMIC DNA]</scope>
    <source>
        <strain evidence="9">YH-07</strain>
    </source>
</reference>
<name>A0A345YEJ5_9SPHN</name>
<gene>
    <name evidence="8" type="ORF">DVR09_08350</name>
</gene>
<feature type="transmembrane region" description="Helical" evidence="7">
    <location>
        <begin position="29"/>
        <end position="49"/>
    </location>
</feature>
<organism evidence="8 9">
    <name type="scientific">Erythrobacter aureus</name>
    <dbReference type="NCBI Taxonomy" id="2182384"/>
    <lineage>
        <taxon>Bacteria</taxon>
        <taxon>Pseudomonadati</taxon>
        <taxon>Pseudomonadota</taxon>
        <taxon>Alphaproteobacteria</taxon>
        <taxon>Sphingomonadales</taxon>
        <taxon>Erythrobacteraceae</taxon>
        <taxon>Erythrobacter/Porphyrobacter group</taxon>
        <taxon>Erythrobacter</taxon>
    </lineage>
</organism>
<protein>
    <submittedName>
        <fullName evidence="8">Conjugal transfer protein TrbI</fullName>
    </submittedName>
</protein>
<evidence type="ECO:0000256" key="6">
    <source>
        <dbReference type="SAM" id="MobiDB-lite"/>
    </source>
</evidence>
<evidence type="ECO:0000313" key="8">
    <source>
        <dbReference type="EMBL" id="AXK42347.1"/>
    </source>
</evidence>
<dbReference type="RefSeq" id="WP_115416528.1">
    <property type="nucleotide sequence ID" value="NZ_CP031357.1"/>
</dbReference>
<sequence length="351" mass="36665">MTTASSTSNETPRTNDVRPVVATGSSGKLGLAAFLIALLIGGGWIVSLMSERRATLEQEGPLGTVPEPGARIASPPPLALPGDFGRGPLGERGPLAQAAPTRAAPTPNAPVQAPRVIVQAAPADPPYVPREPFRPVEPPVIFSAPPVPSAAQSASPAAAGTVERINAARFEKPSRTVPQGTVIPAVLETALDSTRPGGVRALVQRDIHGFDGSRVLIPRGSRLYGEYDAELQRGQNRALIRWTRLIRPDGVTIALDSPASDPLGRAGVRGKVDSKFFQRFGGALLQSVLDIGVGVATREATDGVIVALPGSTQNVTPRIAEGEIRPTLKVRHGTSVSVFVANDLDFSSVEP</sequence>